<feature type="domain" description="EamA" evidence="8">
    <location>
        <begin position="7"/>
        <end position="144"/>
    </location>
</feature>
<dbReference type="EMBL" id="LRQE01000021">
    <property type="protein sequence ID" value="KXA30999.1"/>
    <property type="molecule type" value="Genomic_DNA"/>
</dbReference>
<organism evidence="9">
    <name type="scientific">Peptoniphilus harei</name>
    <dbReference type="NCBI Taxonomy" id="54005"/>
    <lineage>
        <taxon>Bacteria</taxon>
        <taxon>Bacillati</taxon>
        <taxon>Bacillota</taxon>
        <taxon>Tissierellia</taxon>
        <taxon>Tissierellales</taxon>
        <taxon>Peptoniphilaceae</taxon>
        <taxon>Peptoniphilus</taxon>
    </lineage>
</organism>
<dbReference type="AlphaFoldDB" id="A0A133PQW7"/>
<dbReference type="PANTHER" id="PTHR42920:SF5">
    <property type="entry name" value="EAMA DOMAIN-CONTAINING PROTEIN"/>
    <property type="match status" value="1"/>
</dbReference>
<dbReference type="InterPro" id="IPR051258">
    <property type="entry name" value="Diverse_Substrate_Transporter"/>
</dbReference>
<keyword evidence="6 7" id="KW-0472">Membrane</keyword>
<dbReference type="PANTHER" id="PTHR42920">
    <property type="entry name" value="OS03G0707200 PROTEIN-RELATED"/>
    <property type="match status" value="1"/>
</dbReference>
<evidence type="ECO:0000256" key="7">
    <source>
        <dbReference type="SAM" id="Phobius"/>
    </source>
</evidence>
<comment type="caution">
    <text evidence="9">The sequence shown here is derived from an EMBL/GenBank/DDBJ whole genome shotgun (WGS) entry which is preliminary data.</text>
</comment>
<evidence type="ECO:0000313" key="10">
    <source>
        <dbReference type="Proteomes" id="UP000070174"/>
    </source>
</evidence>
<sequence length="305" mass="33524">MKREFKASIMLFATAIIWGLAFVAQAAGMEHLGPLSFTASRCFVAVVFLYLTYKFFMMKSASYREEKFDMKRTLVGGSICGLVFTIAINLQQVSLIYTTAAKASFLTALYIVFIPVIGLFFGRRPSVKIIICIFLAMVGTYLLSINGGLKINRGDLIVILSALVFAIHILLLTKYSTNTNAVLVSLVQFAVCGVISLVGALVLEDISMEAILKSQATILYVGILSSGVGFTIQLMALKDLEPVVASMICSLESVFGALFGWLILSQEMTEREIFGAIIIFLATIFAQVPIETYLEKRLERKLNRG</sequence>
<feature type="transmembrane region" description="Helical" evidence="7">
    <location>
        <begin position="36"/>
        <end position="53"/>
    </location>
</feature>
<evidence type="ECO:0000256" key="6">
    <source>
        <dbReference type="ARBA" id="ARBA00023136"/>
    </source>
</evidence>
<feature type="transmembrane region" description="Helical" evidence="7">
    <location>
        <begin position="74"/>
        <end position="97"/>
    </location>
</feature>
<dbReference type="Proteomes" id="UP000070174">
    <property type="component" value="Unassembled WGS sequence"/>
</dbReference>
<proteinExistence type="inferred from homology"/>
<evidence type="ECO:0000256" key="3">
    <source>
        <dbReference type="ARBA" id="ARBA00022475"/>
    </source>
</evidence>
<protein>
    <submittedName>
        <fullName evidence="9">Putative membrane protein</fullName>
    </submittedName>
</protein>
<evidence type="ECO:0000256" key="2">
    <source>
        <dbReference type="ARBA" id="ARBA00007362"/>
    </source>
</evidence>
<feature type="transmembrane region" description="Helical" evidence="7">
    <location>
        <begin position="276"/>
        <end position="294"/>
    </location>
</feature>
<comment type="similarity">
    <text evidence="2">Belongs to the EamA transporter family.</text>
</comment>
<feature type="transmembrane region" description="Helical" evidence="7">
    <location>
        <begin position="129"/>
        <end position="149"/>
    </location>
</feature>
<dbReference type="InterPro" id="IPR037185">
    <property type="entry name" value="EmrE-like"/>
</dbReference>
<dbReference type="SUPFAM" id="SSF103481">
    <property type="entry name" value="Multidrug resistance efflux transporter EmrE"/>
    <property type="match status" value="2"/>
</dbReference>
<dbReference type="InterPro" id="IPR000620">
    <property type="entry name" value="EamA_dom"/>
</dbReference>
<reference evidence="9 10" key="1">
    <citation type="submission" date="2016-01" db="EMBL/GenBank/DDBJ databases">
        <authorList>
            <person name="Oliw E.H."/>
        </authorList>
    </citation>
    <scope>NUCLEOTIDE SEQUENCE [LARGE SCALE GENOMIC DNA]</scope>
    <source>
        <strain evidence="9 10">CMW7756A</strain>
    </source>
</reference>
<evidence type="ECO:0000256" key="4">
    <source>
        <dbReference type="ARBA" id="ARBA00022692"/>
    </source>
</evidence>
<dbReference type="GO" id="GO:0005886">
    <property type="term" value="C:plasma membrane"/>
    <property type="evidence" value="ECO:0007669"/>
    <property type="project" value="UniProtKB-SubCell"/>
</dbReference>
<name>A0A133PQW7_9FIRM</name>
<evidence type="ECO:0000256" key="5">
    <source>
        <dbReference type="ARBA" id="ARBA00022989"/>
    </source>
</evidence>
<dbReference type="PATRIC" id="fig|54005.3.peg.589"/>
<evidence type="ECO:0000313" key="9">
    <source>
        <dbReference type="EMBL" id="KXA30999.1"/>
    </source>
</evidence>
<evidence type="ECO:0000259" key="8">
    <source>
        <dbReference type="Pfam" id="PF00892"/>
    </source>
</evidence>
<accession>A0A133PQW7</accession>
<feature type="transmembrane region" description="Helical" evidence="7">
    <location>
        <begin position="103"/>
        <end position="122"/>
    </location>
</feature>
<feature type="domain" description="EamA" evidence="8">
    <location>
        <begin position="153"/>
        <end position="285"/>
    </location>
</feature>
<keyword evidence="4 7" id="KW-0812">Transmembrane</keyword>
<feature type="transmembrane region" description="Helical" evidence="7">
    <location>
        <begin position="155"/>
        <end position="173"/>
    </location>
</feature>
<keyword evidence="3" id="KW-1003">Cell membrane</keyword>
<feature type="transmembrane region" description="Helical" evidence="7">
    <location>
        <begin position="215"/>
        <end position="236"/>
    </location>
</feature>
<dbReference type="RefSeq" id="WP_060799837.1">
    <property type="nucleotide sequence ID" value="NZ_KQ957096.1"/>
</dbReference>
<gene>
    <name evidence="9" type="ORF">HMPREF3229_00597</name>
</gene>
<feature type="transmembrane region" description="Helical" evidence="7">
    <location>
        <begin position="180"/>
        <end position="203"/>
    </location>
</feature>
<feature type="transmembrane region" description="Helical" evidence="7">
    <location>
        <begin position="243"/>
        <end position="264"/>
    </location>
</feature>
<evidence type="ECO:0000256" key="1">
    <source>
        <dbReference type="ARBA" id="ARBA00004651"/>
    </source>
</evidence>
<comment type="subcellular location">
    <subcellularLocation>
        <location evidence="1">Cell membrane</location>
        <topology evidence="1">Multi-pass membrane protein</topology>
    </subcellularLocation>
</comment>
<dbReference type="Pfam" id="PF00892">
    <property type="entry name" value="EamA"/>
    <property type="match status" value="2"/>
</dbReference>
<keyword evidence="5 7" id="KW-1133">Transmembrane helix</keyword>